<evidence type="ECO:0000313" key="3">
    <source>
        <dbReference type="Proteomes" id="UP000830375"/>
    </source>
</evidence>
<evidence type="ECO:0000256" key="1">
    <source>
        <dbReference type="SAM" id="MobiDB-lite"/>
    </source>
</evidence>
<keyword evidence="2" id="KW-0406">Ion transport</keyword>
<dbReference type="EMBL" id="JACTAM010000010">
    <property type="protein sequence ID" value="KAI2659923.1"/>
    <property type="molecule type" value="Genomic_DNA"/>
</dbReference>
<proteinExistence type="predicted"/>
<feature type="region of interest" description="Disordered" evidence="1">
    <location>
        <begin position="190"/>
        <end position="233"/>
    </location>
</feature>
<gene>
    <name evidence="2" type="ORF">H4Q32_022492</name>
</gene>
<keyword evidence="3" id="KW-1185">Reference proteome</keyword>
<accession>A0ABQ8MDI3</accession>
<dbReference type="Proteomes" id="UP000830375">
    <property type="component" value="Unassembled WGS sequence"/>
</dbReference>
<reference evidence="2 3" key="1">
    <citation type="submission" date="2022-01" db="EMBL/GenBank/DDBJ databases">
        <title>A high-quality chromosome-level genome assembly of rohu carp, Labeo rohita.</title>
        <authorList>
            <person name="Arick M.A. II"/>
            <person name="Hsu C.-Y."/>
            <person name="Magbanua Z."/>
            <person name="Pechanova O."/>
            <person name="Grover C."/>
            <person name="Miller E."/>
            <person name="Thrash A."/>
            <person name="Ezzel L."/>
            <person name="Alam S."/>
            <person name="Benzie J."/>
            <person name="Hamilton M."/>
            <person name="Karsi A."/>
            <person name="Lawrence M.L."/>
            <person name="Peterson D.G."/>
        </authorList>
    </citation>
    <scope>NUCLEOTIDE SEQUENCE [LARGE SCALE GENOMIC DNA]</scope>
    <source>
        <strain evidence="3">BAU-BD-2019</strain>
        <tissue evidence="2">Blood</tissue>
    </source>
</reference>
<keyword evidence="2" id="KW-0813">Transport</keyword>
<protein>
    <submittedName>
        <fullName evidence="2">Calcium-activated potassium channel subunit beta-2</fullName>
    </submittedName>
</protein>
<keyword evidence="2" id="KW-0407">Ion channel</keyword>
<evidence type="ECO:0000313" key="2">
    <source>
        <dbReference type="EMBL" id="KAI2659923.1"/>
    </source>
</evidence>
<name>A0ABQ8MDI3_LABRO</name>
<comment type="caution">
    <text evidence="2">The sequence shown here is derived from an EMBL/GenBank/DDBJ whole genome shotgun (WGS) entry which is preliminary data.</text>
</comment>
<dbReference type="GO" id="GO:0034220">
    <property type="term" value="P:monoatomic ion transmembrane transport"/>
    <property type="evidence" value="ECO:0007669"/>
    <property type="project" value="UniProtKB-KW"/>
</dbReference>
<organism evidence="2 3">
    <name type="scientific">Labeo rohita</name>
    <name type="common">Indian major carp</name>
    <name type="synonym">Cyprinus rohita</name>
    <dbReference type="NCBI Taxonomy" id="84645"/>
    <lineage>
        <taxon>Eukaryota</taxon>
        <taxon>Metazoa</taxon>
        <taxon>Chordata</taxon>
        <taxon>Craniata</taxon>
        <taxon>Vertebrata</taxon>
        <taxon>Euteleostomi</taxon>
        <taxon>Actinopterygii</taxon>
        <taxon>Neopterygii</taxon>
        <taxon>Teleostei</taxon>
        <taxon>Ostariophysi</taxon>
        <taxon>Cypriniformes</taxon>
        <taxon>Cyprinidae</taxon>
        <taxon>Labeoninae</taxon>
        <taxon>Labeonini</taxon>
        <taxon>Labeo</taxon>
    </lineage>
</organism>
<sequence length="634" mass="67758">MIEKRAYTESTIDEHTPGGFHLGNVPGDKGDHLSRFVLYRTTFSPLVLHMAMHIKKVSRIFIRFLYVLTSDSSVRNGDDVMKEIHAINMKAPNCPNVLLDNLSPASYSRNLAAYVVEFINIFHHANCDDVCLMEGFWCGLYNDIRFVLLRGDLHWTLKDYINFALWVDGSTLTVDEADVDHNISLQPHLADVLQPGPEPSPPSPRCAEPKPEPIADGVPMPAKITEPSPRSATELENIPELEPLHATALAMREVTMDSESTERVSTHCTMAECELSSVNLYADMPILLQPSSDLSVCPELSVSPLIPLSDLLPVLGDTIWCVWAVHSSPERPNDHPPLPLPALLPSSPSAHHLRGGIAAGLSVSIAPPSIWSPLAPPVSSLAPPSLVSTLVCVWAAHTSSESPEAHHLCGGITVGLPVSICVMAGGFLISASGPIDPAASLWLLAPSSPPRPISPPAPQGYLVPPALPWSVDDHLPPRDTTPLATPYPSGSVRLLLPSGSTLVLCRSGSTTAFQIPASNSVAGAICSVLALRILGVTLARPLFVSPFSTMASPSVVSTVGCHHGCGLGVHPPPEPPPELSASLSASPFAIPCHHQSTVSCPSLCLCGTRLRLPGEERTVTPQDYFLSFHSPCAQ</sequence>